<dbReference type="GO" id="GO:0016780">
    <property type="term" value="F:phosphotransferase activity, for other substituted phosphate groups"/>
    <property type="evidence" value="ECO:0007669"/>
    <property type="project" value="InterPro"/>
</dbReference>
<evidence type="ECO:0000256" key="1">
    <source>
        <dbReference type="ARBA" id="ARBA00022679"/>
    </source>
</evidence>
<evidence type="ECO:0000256" key="3">
    <source>
        <dbReference type="SAM" id="Phobius"/>
    </source>
</evidence>
<gene>
    <name evidence="4" type="ORF">Ssi02_12290</name>
</gene>
<keyword evidence="3" id="KW-1133">Transmembrane helix</keyword>
<keyword evidence="3" id="KW-0812">Transmembrane</keyword>
<sequence length="475" mass="49354">MLATTPGAGLTCGDGTLLQRVTDQLATMPVRAVHVVARAPAGGDSWSPSLADDLRSVADTAKSATGPVLIVAGDVVAHDEALSALVRHPARGTSALVALDTLGPGPLRPPVRVERGHVVSAGSSFHRVASANGTFRGVLQVGVADLGGLAATATELAEYIEGGRLGPVSGSEVADLLLAGLVRAGMAVRAAPLGQLHADRVIGQPSADRALRQLAEVDERKVRLAAAVKTNDGLFATYGVSTWSKHLVMVAARLGLTPNAITGFSVGLAFLAAIWFSSGSRAAMVAGGLLMLASFVLDCVDGQLARYTRAFSPLGAWLDATFDRVKEYVAYVGLAIGYAGVSFDSPNSGVWTLAVAALVLQMLRHMIDFSYAGAVADARSWARPPISLLVPEDGPVVEPDRAGGNTVVRLADKMQGDTVTRWLKKVIVLPIGERMVLIAVTAAFFDARVTFLALLVWGGVAALYSLTGRIARSLA</sequence>
<dbReference type="PROSITE" id="PS00379">
    <property type="entry name" value="CDP_ALCOHOL_P_TRANSF"/>
    <property type="match status" value="1"/>
</dbReference>
<keyword evidence="1 2" id="KW-0808">Transferase</keyword>
<comment type="similarity">
    <text evidence="2">Belongs to the CDP-alcohol phosphatidyltransferase class-I family.</text>
</comment>
<comment type="caution">
    <text evidence="4">The sequence shown here is derived from an EMBL/GenBank/DDBJ whole genome shotgun (WGS) entry which is preliminary data.</text>
</comment>
<dbReference type="Proteomes" id="UP000606172">
    <property type="component" value="Unassembled WGS sequence"/>
</dbReference>
<evidence type="ECO:0000256" key="2">
    <source>
        <dbReference type="RuleBase" id="RU003750"/>
    </source>
</evidence>
<evidence type="ECO:0000313" key="5">
    <source>
        <dbReference type="Proteomes" id="UP000606172"/>
    </source>
</evidence>
<proteinExistence type="inferred from homology"/>
<evidence type="ECO:0008006" key="6">
    <source>
        <dbReference type="Google" id="ProtNLM"/>
    </source>
</evidence>
<dbReference type="Pfam" id="PF01066">
    <property type="entry name" value="CDP-OH_P_transf"/>
    <property type="match status" value="1"/>
</dbReference>
<feature type="transmembrane region" description="Helical" evidence="3">
    <location>
        <begin position="426"/>
        <end position="445"/>
    </location>
</feature>
<dbReference type="GO" id="GO:0008654">
    <property type="term" value="P:phospholipid biosynthetic process"/>
    <property type="evidence" value="ECO:0007669"/>
    <property type="project" value="InterPro"/>
</dbReference>
<dbReference type="GO" id="GO:0016020">
    <property type="term" value="C:membrane"/>
    <property type="evidence" value="ECO:0007669"/>
    <property type="project" value="InterPro"/>
</dbReference>
<dbReference type="InterPro" id="IPR000462">
    <property type="entry name" value="CDP-OH_P_trans"/>
</dbReference>
<dbReference type="InterPro" id="IPR043130">
    <property type="entry name" value="CDP-OH_PTrfase_TM_dom"/>
</dbReference>
<dbReference type="AlphaFoldDB" id="A0A919RC86"/>
<accession>A0A919RC86</accession>
<name>A0A919RC86_9ACTN</name>
<keyword evidence="3" id="KW-0472">Membrane</keyword>
<dbReference type="Gene3D" id="1.20.120.1760">
    <property type="match status" value="1"/>
</dbReference>
<evidence type="ECO:0000313" key="4">
    <source>
        <dbReference type="EMBL" id="GII90998.1"/>
    </source>
</evidence>
<organism evidence="4 5">
    <name type="scientific">Sinosporangium siamense</name>
    <dbReference type="NCBI Taxonomy" id="1367973"/>
    <lineage>
        <taxon>Bacteria</taxon>
        <taxon>Bacillati</taxon>
        <taxon>Actinomycetota</taxon>
        <taxon>Actinomycetes</taxon>
        <taxon>Streptosporangiales</taxon>
        <taxon>Streptosporangiaceae</taxon>
        <taxon>Sinosporangium</taxon>
    </lineage>
</organism>
<feature type="transmembrane region" description="Helical" evidence="3">
    <location>
        <begin position="451"/>
        <end position="471"/>
    </location>
</feature>
<dbReference type="InterPro" id="IPR048254">
    <property type="entry name" value="CDP_ALCOHOL_P_TRANSF_CS"/>
</dbReference>
<keyword evidence="5" id="KW-1185">Reference proteome</keyword>
<dbReference type="EMBL" id="BOOW01000007">
    <property type="protein sequence ID" value="GII90998.1"/>
    <property type="molecule type" value="Genomic_DNA"/>
</dbReference>
<reference evidence="4" key="1">
    <citation type="submission" date="2021-01" db="EMBL/GenBank/DDBJ databases">
        <title>Whole genome shotgun sequence of Sinosporangium siamense NBRC 109515.</title>
        <authorList>
            <person name="Komaki H."/>
            <person name="Tamura T."/>
        </authorList>
    </citation>
    <scope>NUCLEOTIDE SEQUENCE</scope>
    <source>
        <strain evidence="4">NBRC 109515</strain>
    </source>
</reference>
<feature type="transmembrane region" description="Helical" evidence="3">
    <location>
        <begin position="254"/>
        <end position="276"/>
    </location>
</feature>
<protein>
    <recommendedName>
        <fullName evidence="6">CDP-alcohol phosphatidyltransferase family protein</fullName>
    </recommendedName>
</protein>